<feature type="compositionally biased region" description="Low complexity" evidence="1">
    <location>
        <begin position="85"/>
        <end position="102"/>
    </location>
</feature>
<proteinExistence type="predicted"/>
<feature type="compositionally biased region" description="Low complexity" evidence="1">
    <location>
        <begin position="33"/>
        <end position="43"/>
    </location>
</feature>
<evidence type="ECO:0000313" key="2">
    <source>
        <dbReference type="EMBL" id="KAG2574363.1"/>
    </source>
</evidence>
<name>A0A8T0QKS5_PANVG</name>
<keyword evidence="3" id="KW-1185">Reference proteome</keyword>
<feature type="region of interest" description="Disordered" evidence="1">
    <location>
        <begin position="1"/>
        <end position="106"/>
    </location>
</feature>
<comment type="caution">
    <text evidence="2">The sequence shown here is derived from an EMBL/GenBank/DDBJ whole genome shotgun (WGS) entry which is preliminary data.</text>
</comment>
<dbReference type="EMBL" id="CM029049">
    <property type="protein sequence ID" value="KAG2574363.1"/>
    <property type="molecule type" value="Genomic_DNA"/>
</dbReference>
<evidence type="ECO:0000313" key="3">
    <source>
        <dbReference type="Proteomes" id="UP000823388"/>
    </source>
</evidence>
<dbReference type="Proteomes" id="UP000823388">
    <property type="component" value="Chromosome 7K"/>
</dbReference>
<protein>
    <submittedName>
        <fullName evidence="2">Uncharacterized protein</fullName>
    </submittedName>
</protein>
<gene>
    <name evidence="2" type="ORF">PVAP13_7KG326600</name>
</gene>
<dbReference type="AlphaFoldDB" id="A0A8T0QKS5"/>
<feature type="compositionally biased region" description="Low complexity" evidence="1">
    <location>
        <begin position="55"/>
        <end position="64"/>
    </location>
</feature>
<organism evidence="2 3">
    <name type="scientific">Panicum virgatum</name>
    <name type="common">Blackwell switchgrass</name>
    <dbReference type="NCBI Taxonomy" id="38727"/>
    <lineage>
        <taxon>Eukaryota</taxon>
        <taxon>Viridiplantae</taxon>
        <taxon>Streptophyta</taxon>
        <taxon>Embryophyta</taxon>
        <taxon>Tracheophyta</taxon>
        <taxon>Spermatophyta</taxon>
        <taxon>Magnoliopsida</taxon>
        <taxon>Liliopsida</taxon>
        <taxon>Poales</taxon>
        <taxon>Poaceae</taxon>
        <taxon>PACMAD clade</taxon>
        <taxon>Panicoideae</taxon>
        <taxon>Panicodae</taxon>
        <taxon>Paniceae</taxon>
        <taxon>Panicinae</taxon>
        <taxon>Panicum</taxon>
        <taxon>Panicum sect. Hiantes</taxon>
    </lineage>
</organism>
<evidence type="ECO:0000256" key="1">
    <source>
        <dbReference type="SAM" id="MobiDB-lite"/>
    </source>
</evidence>
<reference evidence="2" key="1">
    <citation type="submission" date="2020-05" db="EMBL/GenBank/DDBJ databases">
        <title>WGS assembly of Panicum virgatum.</title>
        <authorList>
            <person name="Lovell J.T."/>
            <person name="Jenkins J."/>
            <person name="Shu S."/>
            <person name="Juenger T.E."/>
            <person name="Schmutz J."/>
        </authorList>
    </citation>
    <scope>NUCLEOTIDE SEQUENCE</scope>
    <source>
        <strain evidence="2">AP13</strain>
    </source>
</reference>
<sequence>MQGRMRIYHAVDQSDRTDGTGGHGDLRAGCFGLSDSLSSRLTRTPPPPAPHGDADAASASAPAPTVLAPDSSPALLTRRSPGTPSPAAAWSAVAPSAAPASACRRPGGSRFRLPAAGCRSATGAGPHPPPDPVEASHQCAHSTAAAKPSRAPLFRPSRTQGALRVFGELPPRQFFFVFRRLLLCSGLPRGTLRMRTTWRSSMSWPPSFPVTTRCRRSTTSPSVTSL</sequence>
<accession>A0A8T0QKS5</accession>